<gene>
    <name evidence="1" type="ORF">S06H3_51940</name>
</gene>
<reference evidence="1" key="1">
    <citation type="journal article" date="2014" name="Front. Microbiol.">
        <title>High frequency of phylogenetically diverse reductive dehalogenase-homologous genes in deep subseafloor sedimentary metagenomes.</title>
        <authorList>
            <person name="Kawai M."/>
            <person name="Futagami T."/>
            <person name="Toyoda A."/>
            <person name="Takaki Y."/>
            <person name="Nishi S."/>
            <person name="Hori S."/>
            <person name="Arai W."/>
            <person name="Tsubouchi T."/>
            <person name="Morono Y."/>
            <person name="Uchiyama I."/>
            <person name="Ito T."/>
            <person name="Fujiyama A."/>
            <person name="Inagaki F."/>
            <person name="Takami H."/>
        </authorList>
    </citation>
    <scope>NUCLEOTIDE SEQUENCE</scope>
    <source>
        <strain evidence="1">Expedition CK06-06</strain>
    </source>
</reference>
<evidence type="ECO:0000313" key="1">
    <source>
        <dbReference type="EMBL" id="GAI40377.1"/>
    </source>
</evidence>
<protein>
    <submittedName>
        <fullName evidence="1">Uncharacterized protein</fullName>
    </submittedName>
</protein>
<comment type="caution">
    <text evidence="1">The sequence shown here is derived from an EMBL/GenBank/DDBJ whole genome shotgun (WGS) entry which is preliminary data.</text>
</comment>
<feature type="non-terminal residue" evidence="1">
    <location>
        <position position="1"/>
    </location>
</feature>
<dbReference type="AlphaFoldDB" id="X1N8L4"/>
<proteinExistence type="predicted"/>
<organism evidence="1">
    <name type="scientific">marine sediment metagenome</name>
    <dbReference type="NCBI Taxonomy" id="412755"/>
    <lineage>
        <taxon>unclassified sequences</taxon>
        <taxon>metagenomes</taxon>
        <taxon>ecological metagenomes</taxon>
    </lineage>
</organism>
<sequence length="138" mass="16491">AGYVIAFAAVMMPILTYRTVKENWTISRSYTNYDVIVHQQELKHAIPDNERCIFLNDVSQHIWPYLLDKKGYVFYVEQLPKEWIEDMILTKNVRYMYSDNRLVDENPENKKLFRSIIIQKGTIKLIELKTKDELTKMK</sequence>
<dbReference type="EMBL" id="BARV01033000">
    <property type="protein sequence ID" value="GAI40377.1"/>
    <property type="molecule type" value="Genomic_DNA"/>
</dbReference>
<accession>X1N8L4</accession>
<name>X1N8L4_9ZZZZ</name>